<protein>
    <submittedName>
        <fullName evidence="2">CIC11C00000004467</fullName>
    </submittedName>
</protein>
<evidence type="ECO:0000313" key="3">
    <source>
        <dbReference type="Proteomes" id="UP000182259"/>
    </source>
</evidence>
<feature type="region of interest" description="Disordered" evidence="1">
    <location>
        <begin position="106"/>
        <end position="163"/>
    </location>
</feature>
<proteinExistence type="predicted"/>
<gene>
    <name evidence="2" type="ORF">SAMEA4029009_CIC11G00000004467</name>
</gene>
<feature type="compositionally biased region" description="Basic and acidic residues" evidence="1">
    <location>
        <begin position="34"/>
        <end position="50"/>
    </location>
</feature>
<accession>A0A1L0BRB7</accession>
<feature type="region of interest" description="Disordered" evidence="1">
    <location>
        <begin position="1"/>
        <end position="73"/>
    </location>
</feature>
<dbReference type="Pfam" id="PF13094">
    <property type="entry name" value="CENP-Q"/>
    <property type="match status" value="1"/>
</dbReference>
<name>A0A1L0BRB7_9ASCO</name>
<evidence type="ECO:0000256" key="1">
    <source>
        <dbReference type="SAM" id="MobiDB-lite"/>
    </source>
</evidence>
<reference evidence="2 3" key="1">
    <citation type="submission" date="2016-10" db="EMBL/GenBank/DDBJ databases">
        <authorList>
            <person name="de Groot N.N."/>
        </authorList>
    </citation>
    <scope>NUCLEOTIDE SEQUENCE [LARGE SCALE GENOMIC DNA]</scope>
    <source>
        <strain evidence="2 3">PYCC 4715</strain>
    </source>
</reference>
<feature type="compositionally biased region" description="Basic and acidic residues" evidence="1">
    <location>
        <begin position="1"/>
        <end position="19"/>
    </location>
</feature>
<evidence type="ECO:0000313" key="2">
    <source>
        <dbReference type="EMBL" id="SGZ53943.1"/>
    </source>
</evidence>
<organism evidence="2 3">
    <name type="scientific">Sungouiella intermedia</name>
    <dbReference type="NCBI Taxonomy" id="45354"/>
    <lineage>
        <taxon>Eukaryota</taxon>
        <taxon>Fungi</taxon>
        <taxon>Dikarya</taxon>
        <taxon>Ascomycota</taxon>
        <taxon>Saccharomycotina</taxon>
        <taxon>Pichiomycetes</taxon>
        <taxon>Metschnikowiaceae</taxon>
        <taxon>Sungouiella</taxon>
    </lineage>
</organism>
<feature type="compositionally biased region" description="Polar residues" evidence="1">
    <location>
        <begin position="134"/>
        <end position="153"/>
    </location>
</feature>
<dbReference type="InterPro" id="IPR025212">
    <property type="entry name" value="CAD_CENP-Q"/>
</dbReference>
<dbReference type="EMBL" id="LT635766">
    <property type="protein sequence ID" value="SGZ53943.1"/>
    <property type="molecule type" value="Genomic_DNA"/>
</dbReference>
<dbReference type="Proteomes" id="UP000182259">
    <property type="component" value="Chromosome III"/>
</dbReference>
<dbReference type="AlphaFoldDB" id="A0A1L0BRB7"/>
<sequence>MLDGDKSVEDLNKETKKLNADTIDPEMNDQSLPPHEERSNDLLNDSKEQNADLDDLEYSESPLPGLEIRSEIALDQQIVPDLTLSREQTPDTDFYDDDAASTYSELAQGTPQPEETHKRPAGGLLDTSRAVKRANNQTELVSETSGVQMSKSPSYDPENPAGVKEEKIRRRVAAKVIDKFWMPLDNEAFQSFEKLCNISLNKVLERYDGLANPHTKVEETQRVILNSWLSTRHPRSFLARLQMTKLPPLKSLQVRMKGVKTNSQDSLNIDLVIRQKKVSESYLLAELEQLKSLETFHKNLKTMYELDAKYLQDFKKSTSALQTEHAQEKQAKMAELHLEASGAPLEDISLLNKPSLTLKKSFNPNTDSDVLQILQDLDRQINASNVPTKKLLDLCDQLDSIYSKLNSGKLKSNKH</sequence>